<dbReference type="InterPro" id="IPR020615">
    <property type="entry name" value="Thiolase_acyl_enz_int_AS"/>
</dbReference>
<reference evidence="7" key="1">
    <citation type="submission" date="2020-04" db="EMBL/GenBank/DDBJ databases">
        <authorList>
            <person name="Alioto T."/>
            <person name="Alioto T."/>
            <person name="Gomez Garrido J."/>
        </authorList>
    </citation>
    <scope>NUCLEOTIDE SEQUENCE</scope>
    <source>
        <strain evidence="7">A484AB</strain>
    </source>
</reference>
<dbReference type="InterPro" id="IPR016039">
    <property type="entry name" value="Thiolase-like"/>
</dbReference>
<proteinExistence type="inferred from homology"/>
<gene>
    <name evidence="7" type="ORF">PACLA_8A089245</name>
</gene>
<protein>
    <submittedName>
        <fullName evidence="7">Trifunctional enzyme subunit beta, mitochondrial</fullName>
    </submittedName>
</protein>
<sequence>MDDLIIRSFLMFILLCFFLVLTRHISTSRSNNRNGLKGSKTKAEKNIVLVEGVRTPFLVSGSDYKDILAHDLARGALQGLLKRTGCPKDAVDYIVFGTVIQEVKTSNIAREAALGAGFSDKIPAHTVTMACISSNQSITSAMGILASGGADAVIAGGVETMSDVPIRVNRSLRKILLSLNKAKTMGARLGLLSSIRPKHFAPE</sequence>
<dbReference type="PANTHER" id="PTHR18919">
    <property type="entry name" value="ACETYL-COA C-ACYLTRANSFERASE"/>
    <property type="match status" value="1"/>
</dbReference>
<dbReference type="Proteomes" id="UP001152795">
    <property type="component" value="Unassembled WGS sequence"/>
</dbReference>
<dbReference type="Pfam" id="PF00108">
    <property type="entry name" value="Thiolase_N"/>
    <property type="match status" value="1"/>
</dbReference>
<name>A0A7D9LBM9_PARCT</name>
<organism evidence="7 8">
    <name type="scientific">Paramuricea clavata</name>
    <name type="common">Red gorgonian</name>
    <name type="synonym">Violescent sea-whip</name>
    <dbReference type="NCBI Taxonomy" id="317549"/>
    <lineage>
        <taxon>Eukaryota</taxon>
        <taxon>Metazoa</taxon>
        <taxon>Cnidaria</taxon>
        <taxon>Anthozoa</taxon>
        <taxon>Octocorallia</taxon>
        <taxon>Malacalcyonacea</taxon>
        <taxon>Plexauridae</taxon>
        <taxon>Paramuricea</taxon>
    </lineage>
</organism>
<evidence type="ECO:0000256" key="1">
    <source>
        <dbReference type="ARBA" id="ARBA00010982"/>
    </source>
</evidence>
<keyword evidence="2" id="KW-0808">Transferase</keyword>
<dbReference type="InterPro" id="IPR020616">
    <property type="entry name" value="Thiolase_N"/>
</dbReference>
<evidence type="ECO:0000256" key="4">
    <source>
        <dbReference type="ARBA" id="ARBA00023098"/>
    </source>
</evidence>
<dbReference type="GO" id="GO:0006635">
    <property type="term" value="P:fatty acid beta-oxidation"/>
    <property type="evidence" value="ECO:0007669"/>
    <property type="project" value="TreeGrafter"/>
</dbReference>
<dbReference type="EMBL" id="CACRXK020016374">
    <property type="protein sequence ID" value="CAB4029743.1"/>
    <property type="molecule type" value="Genomic_DNA"/>
</dbReference>
<dbReference type="GO" id="GO:0005739">
    <property type="term" value="C:mitochondrion"/>
    <property type="evidence" value="ECO:0007669"/>
    <property type="project" value="TreeGrafter"/>
</dbReference>
<keyword evidence="4" id="KW-0443">Lipid metabolism</keyword>
<evidence type="ECO:0000313" key="7">
    <source>
        <dbReference type="EMBL" id="CAB4029743.1"/>
    </source>
</evidence>
<keyword evidence="8" id="KW-1185">Reference proteome</keyword>
<evidence type="ECO:0000259" key="6">
    <source>
        <dbReference type="Pfam" id="PF00108"/>
    </source>
</evidence>
<dbReference type="SUPFAM" id="SSF53901">
    <property type="entry name" value="Thiolase-like"/>
    <property type="match status" value="1"/>
</dbReference>
<accession>A0A7D9LBM9</accession>
<dbReference type="PANTHER" id="PTHR18919:SF153">
    <property type="entry name" value="TRIFUNCTIONAL ENZYME SUBUNIT BETA, MITOCHONDRIAL"/>
    <property type="match status" value="1"/>
</dbReference>
<dbReference type="PROSITE" id="PS00098">
    <property type="entry name" value="THIOLASE_1"/>
    <property type="match status" value="1"/>
</dbReference>
<keyword evidence="3" id="KW-0276">Fatty acid metabolism</keyword>
<dbReference type="AlphaFoldDB" id="A0A7D9LBM9"/>
<dbReference type="Gene3D" id="3.40.47.10">
    <property type="match status" value="1"/>
</dbReference>
<evidence type="ECO:0000313" key="8">
    <source>
        <dbReference type="Proteomes" id="UP001152795"/>
    </source>
</evidence>
<comment type="similarity">
    <text evidence="1">Belongs to the thiolase-like superfamily. Thiolase family.</text>
</comment>
<feature type="domain" description="Thiolase N-terminal" evidence="6">
    <location>
        <begin position="47"/>
        <end position="183"/>
    </location>
</feature>
<feature type="non-terminal residue" evidence="7">
    <location>
        <position position="203"/>
    </location>
</feature>
<evidence type="ECO:0000256" key="3">
    <source>
        <dbReference type="ARBA" id="ARBA00022832"/>
    </source>
</evidence>
<keyword evidence="5" id="KW-0012">Acyltransferase</keyword>
<comment type="caution">
    <text evidence="7">The sequence shown here is derived from an EMBL/GenBank/DDBJ whole genome shotgun (WGS) entry which is preliminary data.</text>
</comment>
<dbReference type="GO" id="GO:0016747">
    <property type="term" value="F:acyltransferase activity, transferring groups other than amino-acyl groups"/>
    <property type="evidence" value="ECO:0007669"/>
    <property type="project" value="InterPro"/>
</dbReference>
<dbReference type="OrthoDB" id="5404651at2759"/>
<evidence type="ECO:0000256" key="2">
    <source>
        <dbReference type="ARBA" id="ARBA00022679"/>
    </source>
</evidence>
<evidence type="ECO:0000256" key="5">
    <source>
        <dbReference type="ARBA" id="ARBA00023315"/>
    </source>
</evidence>